<gene>
    <name evidence="3" type="ORF">FF36_04788</name>
</gene>
<evidence type="ECO:0000313" key="3">
    <source>
        <dbReference type="EMBL" id="KJE20917.1"/>
    </source>
</evidence>
<dbReference type="GO" id="GO:0016491">
    <property type="term" value="F:oxidoreductase activity"/>
    <property type="evidence" value="ECO:0007669"/>
    <property type="project" value="UniProtKB-KW"/>
</dbReference>
<organism evidence="3 4">
    <name type="scientific">Frankia torreyi</name>
    <dbReference type="NCBI Taxonomy" id="1856"/>
    <lineage>
        <taxon>Bacteria</taxon>
        <taxon>Bacillati</taxon>
        <taxon>Actinomycetota</taxon>
        <taxon>Actinomycetes</taxon>
        <taxon>Frankiales</taxon>
        <taxon>Frankiaceae</taxon>
        <taxon>Frankia</taxon>
    </lineage>
</organism>
<keyword evidence="2" id="KW-0560">Oxidoreductase</keyword>
<comment type="caution">
    <text evidence="3">The sequence shown here is derived from an EMBL/GenBank/DDBJ whole genome shotgun (WGS) entry which is preliminary data.</text>
</comment>
<dbReference type="InterPro" id="IPR002347">
    <property type="entry name" value="SDR_fam"/>
</dbReference>
<dbReference type="RefSeq" id="WP_044887292.1">
    <property type="nucleotide sequence ID" value="NZ_JYFN01000048.1"/>
</dbReference>
<dbReference type="SUPFAM" id="SSF51735">
    <property type="entry name" value="NAD(P)-binding Rossmann-fold domains"/>
    <property type="match status" value="1"/>
</dbReference>
<dbReference type="PANTHER" id="PTHR43658">
    <property type="entry name" value="SHORT-CHAIN DEHYDROGENASE/REDUCTASE"/>
    <property type="match status" value="1"/>
</dbReference>
<dbReference type="EMBL" id="JYFN01000048">
    <property type="protein sequence ID" value="KJE20917.1"/>
    <property type="molecule type" value="Genomic_DNA"/>
</dbReference>
<dbReference type="PRINTS" id="PR00081">
    <property type="entry name" value="GDHRDH"/>
</dbReference>
<dbReference type="OrthoDB" id="9795647at2"/>
<comment type="similarity">
    <text evidence="1">Belongs to the short-chain dehydrogenases/reductases (SDR) family.</text>
</comment>
<dbReference type="PANTHER" id="PTHR43658:SF8">
    <property type="entry name" value="17-BETA-HYDROXYSTEROID DEHYDROGENASE 14-RELATED"/>
    <property type="match status" value="1"/>
</dbReference>
<name>A0A0D8BC06_9ACTN</name>
<evidence type="ECO:0000313" key="4">
    <source>
        <dbReference type="Proteomes" id="UP000032545"/>
    </source>
</evidence>
<accession>A0A0D8BC06</accession>
<dbReference type="PATRIC" id="fig|1502723.3.peg.4762"/>
<evidence type="ECO:0000256" key="1">
    <source>
        <dbReference type="ARBA" id="ARBA00006484"/>
    </source>
</evidence>
<evidence type="ECO:0008006" key="5">
    <source>
        <dbReference type="Google" id="ProtNLM"/>
    </source>
</evidence>
<dbReference type="Proteomes" id="UP000032545">
    <property type="component" value="Unassembled WGS sequence"/>
</dbReference>
<dbReference type="AlphaFoldDB" id="A0A0D8BC06"/>
<protein>
    <recommendedName>
        <fullName evidence="5">3-hydroxy-2-methylbutyryl-CoA dehydrogenase</fullName>
    </recommendedName>
</protein>
<sequence>MELAGNVALVTGGAGGLGEATVRAIVAAGGSAIIADLNDERGEKLAAELGDAVKYSRTNVLDDDSVLATIEAAGQLGTLRYAVAAHGGFGVAEKVVQRDGSPASLDGFRKTVDLYLTGTYNVLRLTAAAIARAEPGEDGERGAVVTTASIAAFEGQIGQSSYAAAKGGVVGLTLAAARDLGSLGIRVVCIAPGTIRTPIMESVGPEALAKFGAAVPFPKRLGHPSEYGALVTHILTNPYLNGETIRLDGAQRFQPR</sequence>
<dbReference type="Pfam" id="PF00106">
    <property type="entry name" value="adh_short"/>
    <property type="match status" value="1"/>
</dbReference>
<keyword evidence="4" id="KW-1185">Reference proteome</keyword>
<evidence type="ECO:0000256" key="2">
    <source>
        <dbReference type="ARBA" id="ARBA00023002"/>
    </source>
</evidence>
<dbReference type="Gene3D" id="3.40.50.720">
    <property type="entry name" value="NAD(P)-binding Rossmann-like Domain"/>
    <property type="match status" value="1"/>
</dbReference>
<dbReference type="InterPro" id="IPR036291">
    <property type="entry name" value="NAD(P)-bd_dom_sf"/>
</dbReference>
<reference evidence="4" key="1">
    <citation type="submission" date="2015-02" db="EMBL/GenBank/DDBJ databases">
        <title>Draft Genome of Frankia sp. CpI1-S.</title>
        <authorList>
            <person name="Oshone R.T."/>
            <person name="Ngom M."/>
            <person name="Ghodhbane-Gtari F."/>
            <person name="Gtari M."/>
            <person name="Morris K."/>
            <person name="Thomas K."/>
            <person name="Sen A."/>
            <person name="Tisa L.S."/>
        </authorList>
    </citation>
    <scope>NUCLEOTIDE SEQUENCE [LARGE SCALE GENOMIC DNA]</scope>
    <source>
        <strain evidence="4">CpI1-S</strain>
    </source>
</reference>
<dbReference type="PROSITE" id="PS00061">
    <property type="entry name" value="ADH_SHORT"/>
    <property type="match status" value="1"/>
</dbReference>
<proteinExistence type="inferred from homology"/>
<reference evidence="3 4" key="2">
    <citation type="journal article" date="2016" name="Genome Announc.">
        <title>Permanent Draft Genome Sequences for Two Variants of Frankia sp. Strain CpI1, the First Frankia Strain Isolated from Root Nodules of Comptonia peregrina.</title>
        <authorList>
            <person name="Oshone R."/>
            <person name="Hurst S.G.IV."/>
            <person name="Abebe-Akele F."/>
            <person name="Simpson S."/>
            <person name="Morris K."/>
            <person name="Thomas W.K."/>
            <person name="Tisa L.S."/>
        </authorList>
    </citation>
    <scope>NUCLEOTIDE SEQUENCE [LARGE SCALE GENOMIC DNA]</scope>
    <source>
        <strain evidence="4">CpI1-S</strain>
    </source>
</reference>
<dbReference type="InterPro" id="IPR020904">
    <property type="entry name" value="Sc_DH/Rdtase_CS"/>
</dbReference>